<dbReference type="EMBL" id="GL378345">
    <property type="protein sequence ID" value="EFJ47420.1"/>
    <property type="molecule type" value="Genomic_DNA"/>
</dbReference>
<proteinExistence type="predicted"/>
<dbReference type="InParanoid" id="D8TYM6"/>
<dbReference type="RefSeq" id="XP_002951609.1">
    <property type="nucleotide sequence ID" value="XM_002951563.1"/>
</dbReference>
<keyword evidence="3" id="KW-1185">Reference proteome</keyword>
<evidence type="ECO:0000313" key="3">
    <source>
        <dbReference type="Proteomes" id="UP000001058"/>
    </source>
</evidence>
<gene>
    <name evidence="2" type="ORF">VOLCADRAFT_105144</name>
</gene>
<accession>D8TYM6</accession>
<sequence length="350" mass="34860">MSLLTAGGGGGGGGRDRGAHVPLQLRTLAAGLLAAWLANPVNKEVVLQALLPPPSQPPALAPLATPTIITATATTATTATTTSTAPTVAMATTSASSLAAAASASGLGSGCGERAPLDALQELLTLSPAAAAEEVRREAAAAATTTIGEGPVRMVSGALPAGVLGAAEAAVGKDGEENGGNGSGSGACQRLELLQAQRRSDAVAAAVEVLYALACGCGPMGRRLLGAHPGIQSGLAALATGHSVAAADDTLRGCTEREREAAAAAGVGPLSAALSRKPYVYERDLLVARCRATLSAASEVATEVLAALASEETHMANVNDDGDEAQQQRLKEATAEDPHDMREERPSSRS</sequence>
<evidence type="ECO:0000256" key="1">
    <source>
        <dbReference type="SAM" id="MobiDB-lite"/>
    </source>
</evidence>
<dbReference type="KEGG" id="vcn:VOLCADRAFT_105144"/>
<dbReference type="AlphaFoldDB" id="D8TYM6"/>
<dbReference type="Proteomes" id="UP000001058">
    <property type="component" value="Unassembled WGS sequence"/>
</dbReference>
<organism evidence="3">
    <name type="scientific">Volvox carteri f. nagariensis</name>
    <dbReference type="NCBI Taxonomy" id="3068"/>
    <lineage>
        <taxon>Eukaryota</taxon>
        <taxon>Viridiplantae</taxon>
        <taxon>Chlorophyta</taxon>
        <taxon>core chlorophytes</taxon>
        <taxon>Chlorophyceae</taxon>
        <taxon>CS clade</taxon>
        <taxon>Chlamydomonadales</taxon>
        <taxon>Volvocaceae</taxon>
        <taxon>Volvox</taxon>
    </lineage>
</organism>
<reference evidence="2 3" key="1">
    <citation type="journal article" date="2010" name="Science">
        <title>Genomic analysis of organismal complexity in the multicellular green alga Volvox carteri.</title>
        <authorList>
            <person name="Prochnik S.E."/>
            <person name="Umen J."/>
            <person name="Nedelcu A.M."/>
            <person name="Hallmann A."/>
            <person name="Miller S.M."/>
            <person name="Nishii I."/>
            <person name="Ferris P."/>
            <person name="Kuo A."/>
            <person name="Mitros T."/>
            <person name="Fritz-Laylin L.K."/>
            <person name="Hellsten U."/>
            <person name="Chapman J."/>
            <person name="Simakov O."/>
            <person name="Rensing S.A."/>
            <person name="Terry A."/>
            <person name="Pangilinan J."/>
            <person name="Kapitonov V."/>
            <person name="Jurka J."/>
            <person name="Salamov A."/>
            <person name="Shapiro H."/>
            <person name="Schmutz J."/>
            <person name="Grimwood J."/>
            <person name="Lindquist E."/>
            <person name="Lucas S."/>
            <person name="Grigoriev I.V."/>
            <person name="Schmitt R."/>
            <person name="Kirk D."/>
            <person name="Rokhsar D.S."/>
        </authorList>
    </citation>
    <scope>NUCLEOTIDE SEQUENCE [LARGE SCALE GENOMIC DNA]</scope>
    <source>
        <strain evidence="3">f. Nagariensis / Eve</strain>
    </source>
</reference>
<protein>
    <submittedName>
        <fullName evidence="2">Uncharacterized protein</fullName>
    </submittedName>
</protein>
<name>D8TYM6_VOLCA</name>
<feature type="region of interest" description="Disordered" evidence="1">
    <location>
        <begin position="315"/>
        <end position="350"/>
    </location>
</feature>
<dbReference type="GeneID" id="9615612"/>
<feature type="compositionally biased region" description="Basic and acidic residues" evidence="1">
    <location>
        <begin position="329"/>
        <end position="350"/>
    </location>
</feature>
<evidence type="ECO:0000313" key="2">
    <source>
        <dbReference type="EMBL" id="EFJ47420.1"/>
    </source>
</evidence>